<dbReference type="SUPFAM" id="SSF51569">
    <property type="entry name" value="Aldolase"/>
    <property type="match status" value="1"/>
</dbReference>
<dbReference type="InterPro" id="IPR029768">
    <property type="entry name" value="Aldolase_I_AS"/>
</dbReference>
<organism evidence="7 8">
    <name type="scientific">Natronospira bacteriovora</name>
    <dbReference type="NCBI Taxonomy" id="3069753"/>
    <lineage>
        <taxon>Bacteria</taxon>
        <taxon>Pseudomonadati</taxon>
        <taxon>Pseudomonadota</taxon>
        <taxon>Gammaproteobacteria</taxon>
        <taxon>Natronospirales</taxon>
        <taxon>Natronospiraceae</taxon>
        <taxon>Natronospira</taxon>
    </lineage>
</organism>
<evidence type="ECO:0000313" key="8">
    <source>
        <dbReference type="Proteomes" id="UP001239019"/>
    </source>
</evidence>
<comment type="catalytic activity">
    <reaction evidence="6">
        <text>beta-D-fructose 1,6-bisphosphate = D-glyceraldehyde 3-phosphate + dihydroxyacetone phosphate</text>
        <dbReference type="Rhea" id="RHEA:14729"/>
        <dbReference type="ChEBI" id="CHEBI:32966"/>
        <dbReference type="ChEBI" id="CHEBI:57642"/>
        <dbReference type="ChEBI" id="CHEBI:59776"/>
        <dbReference type="EC" id="4.1.2.13"/>
    </reaction>
</comment>
<proteinExistence type="inferred from homology"/>
<comment type="pathway">
    <text evidence="1">Carbohydrate degradation; glycolysis; D-glyceraldehyde 3-phosphate and glycerone phosphate from D-glucose: step 4/4.</text>
</comment>
<evidence type="ECO:0000256" key="1">
    <source>
        <dbReference type="ARBA" id="ARBA00004714"/>
    </source>
</evidence>
<evidence type="ECO:0000256" key="3">
    <source>
        <dbReference type="ARBA" id="ARBA00013068"/>
    </source>
</evidence>
<evidence type="ECO:0000256" key="6">
    <source>
        <dbReference type="RuleBase" id="RU003994"/>
    </source>
</evidence>
<evidence type="ECO:0000256" key="4">
    <source>
        <dbReference type="ARBA" id="ARBA00023152"/>
    </source>
</evidence>
<dbReference type="Proteomes" id="UP001239019">
    <property type="component" value="Unassembled WGS sequence"/>
</dbReference>
<sequence>MNAQFDSKAAQLRQVARELVAPGKGILAADESTGTIAKRLDSVGVESTEENRRRYREILFTTPGAEEFISGVILFDETLRQSTRSGTPFPEHLKSLGVIPGIKVDAGAKELAGHPGEKVTEGLDGLRDRLSEYVDLGAQFAKWRAVITIDTANGMPSEFCLDANAHALARYAALCQEAGLVPIVEPEVLMDGDNSIEVCEAVTARALNKVFNALYEHGVLLEGILLKPNMVIAGKKADRQAAAQEVAEATVRCLKRHVPAAVPGIVFLSGGQSDELATEHLNLMNRLGPHPWELSFSYGRALQAPALKAWAGKEEQAEAAQKAFYHRARCNSAARSGDWSEAMEKDQAA</sequence>
<reference evidence="7 8" key="1">
    <citation type="submission" date="2023-08" db="EMBL/GenBank/DDBJ databases">
        <title>Whole-genome sequencing of halo(alkali)philic microorganisms from hypersaline lakes.</title>
        <authorList>
            <person name="Sorokin D.Y."/>
            <person name="Abbas B."/>
            <person name="Merkel A.Y."/>
        </authorList>
    </citation>
    <scope>NUCLEOTIDE SEQUENCE [LARGE SCALE GENOMIC DNA]</scope>
    <source>
        <strain evidence="7 8">AB-CW4</strain>
    </source>
</reference>
<dbReference type="GO" id="GO:0004332">
    <property type="term" value="F:fructose-bisphosphate aldolase activity"/>
    <property type="evidence" value="ECO:0007669"/>
    <property type="project" value="UniProtKB-EC"/>
</dbReference>
<dbReference type="PROSITE" id="PS00158">
    <property type="entry name" value="ALDOLASE_CLASS_I"/>
    <property type="match status" value="1"/>
</dbReference>
<dbReference type="CDD" id="cd00948">
    <property type="entry name" value="FBP_aldolase_I_a"/>
    <property type="match status" value="1"/>
</dbReference>
<accession>A0ABU0W350</accession>
<dbReference type="Pfam" id="PF00274">
    <property type="entry name" value="Glycolytic"/>
    <property type="match status" value="1"/>
</dbReference>
<comment type="caution">
    <text evidence="7">The sequence shown here is derived from an EMBL/GenBank/DDBJ whole genome shotgun (WGS) entry which is preliminary data.</text>
</comment>
<keyword evidence="8" id="KW-1185">Reference proteome</keyword>
<comment type="similarity">
    <text evidence="2 6">Belongs to the class I fructose-bisphosphate aldolase family.</text>
</comment>
<evidence type="ECO:0000256" key="2">
    <source>
        <dbReference type="ARBA" id="ARBA00010387"/>
    </source>
</evidence>
<dbReference type="NCBIfam" id="NF033379">
    <property type="entry name" value="FrucBisAld_I"/>
    <property type="match status" value="1"/>
</dbReference>
<keyword evidence="5 6" id="KW-0456">Lyase</keyword>
<dbReference type="PANTHER" id="PTHR11627">
    <property type="entry name" value="FRUCTOSE-BISPHOSPHATE ALDOLASE"/>
    <property type="match status" value="1"/>
</dbReference>
<dbReference type="Gene3D" id="3.20.20.70">
    <property type="entry name" value="Aldolase class I"/>
    <property type="match status" value="1"/>
</dbReference>
<name>A0ABU0W350_9GAMM</name>
<dbReference type="InterPro" id="IPR013785">
    <property type="entry name" value="Aldolase_TIM"/>
</dbReference>
<dbReference type="EMBL" id="JAVDDT010000001">
    <property type="protein sequence ID" value="MDQ2068439.1"/>
    <property type="molecule type" value="Genomic_DNA"/>
</dbReference>
<evidence type="ECO:0000313" key="7">
    <source>
        <dbReference type="EMBL" id="MDQ2068439.1"/>
    </source>
</evidence>
<gene>
    <name evidence="7" type="ORF">RBH19_00955</name>
</gene>
<dbReference type="InterPro" id="IPR000741">
    <property type="entry name" value="FBA_I"/>
</dbReference>
<keyword evidence="4 6" id="KW-0324">Glycolysis</keyword>
<dbReference type="EC" id="4.1.2.13" evidence="3 6"/>
<protein>
    <recommendedName>
        <fullName evidence="3 6">Fructose-bisphosphate aldolase</fullName>
        <ecNumber evidence="3 6">4.1.2.13</ecNumber>
    </recommendedName>
</protein>
<evidence type="ECO:0000256" key="5">
    <source>
        <dbReference type="ARBA" id="ARBA00023239"/>
    </source>
</evidence>
<dbReference type="RefSeq" id="WP_306726929.1">
    <property type="nucleotide sequence ID" value="NZ_JAVDDT010000001.1"/>
</dbReference>